<accession>A0AAQ4DXF0</accession>
<organism evidence="2 3">
    <name type="scientific">Amblyomma americanum</name>
    <name type="common">Lone star tick</name>
    <dbReference type="NCBI Taxonomy" id="6943"/>
    <lineage>
        <taxon>Eukaryota</taxon>
        <taxon>Metazoa</taxon>
        <taxon>Ecdysozoa</taxon>
        <taxon>Arthropoda</taxon>
        <taxon>Chelicerata</taxon>
        <taxon>Arachnida</taxon>
        <taxon>Acari</taxon>
        <taxon>Parasitiformes</taxon>
        <taxon>Ixodida</taxon>
        <taxon>Ixodoidea</taxon>
        <taxon>Ixodidae</taxon>
        <taxon>Amblyomminae</taxon>
        <taxon>Amblyomma</taxon>
    </lineage>
</organism>
<dbReference type="Proteomes" id="UP001321473">
    <property type="component" value="Unassembled WGS sequence"/>
</dbReference>
<reference evidence="2 3" key="1">
    <citation type="journal article" date="2023" name="Arcadia Sci">
        <title>De novo assembly of a long-read Amblyomma americanum tick genome.</title>
        <authorList>
            <person name="Chou S."/>
            <person name="Poskanzer K.E."/>
            <person name="Rollins M."/>
            <person name="Thuy-Boun P.S."/>
        </authorList>
    </citation>
    <scope>NUCLEOTIDE SEQUENCE [LARGE SCALE GENOMIC DNA]</scope>
    <source>
        <strain evidence="2">F_SG_1</strain>
        <tissue evidence="2">Salivary glands</tissue>
    </source>
</reference>
<sequence length="164" mass="17589">MMPSRRCPLTERLGASSSQRFVGVVDGRPEVLEHGCDDGGARSRHGEHPDDEQRHQTEVMVVHDVAEKGLILVRPPPGRPSAALRSGRVAAGVIHDSAVNAARFGQQAEDGLVGCFFYAETPTSEGQFRSGDELRPNHGAGGGAFSREMPTASRSSRALELTYP</sequence>
<comment type="caution">
    <text evidence="2">The sequence shown here is derived from an EMBL/GenBank/DDBJ whole genome shotgun (WGS) entry which is preliminary data.</text>
</comment>
<dbReference type="EMBL" id="JARKHS020025704">
    <property type="protein sequence ID" value="KAK8767140.1"/>
    <property type="molecule type" value="Genomic_DNA"/>
</dbReference>
<evidence type="ECO:0000256" key="1">
    <source>
        <dbReference type="SAM" id="MobiDB-lite"/>
    </source>
</evidence>
<gene>
    <name evidence="2" type="ORF">V5799_006074</name>
</gene>
<name>A0AAQ4DXF0_AMBAM</name>
<proteinExistence type="predicted"/>
<feature type="region of interest" description="Disordered" evidence="1">
    <location>
        <begin position="35"/>
        <end position="54"/>
    </location>
</feature>
<protein>
    <submittedName>
        <fullName evidence="2">Uncharacterized protein</fullName>
    </submittedName>
</protein>
<evidence type="ECO:0000313" key="3">
    <source>
        <dbReference type="Proteomes" id="UP001321473"/>
    </source>
</evidence>
<evidence type="ECO:0000313" key="2">
    <source>
        <dbReference type="EMBL" id="KAK8767140.1"/>
    </source>
</evidence>
<feature type="region of interest" description="Disordered" evidence="1">
    <location>
        <begin position="125"/>
        <end position="164"/>
    </location>
</feature>
<keyword evidence="3" id="KW-1185">Reference proteome</keyword>
<dbReference type="AlphaFoldDB" id="A0AAQ4DXF0"/>